<dbReference type="EMBL" id="BJXU01000079">
    <property type="protein sequence ID" value="GEN24194.1"/>
    <property type="molecule type" value="Genomic_DNA"/>
</dbReference>
<dbReference type="Proteomes" id="UP000184123">
    <property type="component" value="Unassembled WGS sequence"/>
</dbReference>
<name>A0A1M7IUA5_9GAMM</name>
<dbReference type="AlphaFoldDB" id="A0A1M7IUA5"/>
<gene>
    <name evidence="1" type="ORF">HCU01_21430</name>
    <name evidence="2" type="ORF">SAMN05660971_02987</name>
</gene>
<keyword evidence="4" id="KW-1185">Reference proteome</keyword>
<evidence type="ECO:0000313" key="3">
    <source>
        <dbReference type="Proteomes" id="UP000184123"/>
    </source>
</evidence>
<reference evidence="1 4" key="2">
    <citation type="submission" date="2019-07" db="EMBL/GenBank/DDBJ databases">
        <title>Whole genome shotgun sequence of Halomonas cupida NBRC 102219.</title>
        <authorList>
            <person name="Hosoyama A."/>
            <person name="Uohara A."/>
            <person name="Ohji S."/>
            <person name="Ichikawa N."/>
        </authorList>
    </citation>
    <scope>NUCLEOTIDE SEQUENCE [LARGE SCALE GENOMIC DNA]</scope>
    <source>
        <strain evidence="1 4">NBRC 102219</strain>
    </source>
</reference>
<dbReference type="OrthoDB" id="6398828at2"/>
<proteinExistence type="predicted"/>
<sequence>MKETYTALREFGAAFLGPALTMYARAVEENGSGRLPVCLAREGWLIHKLLTRLESEGLVEFDHSPIYLKVSRTLLFRAMVGEPDIWPLAMKGSFSGSVLELLMKRFGFQMHEVFACLPPELLNFTLQLPEDAEKVSEWLDPHAERLNEQVKYTRLALKEYFSRSGLYDRDLMPLMLDLGYSGTIQKLCTKLLERDTDGLYFIATQAGKTEVNGHTATLKGVFREGVEWKEGYTMLERSLYFECLMTAPHGQVVDILETNDGNLIFSHGREASSQRYYQDLEAILDGAIDAVVDAMHKDISYTTKEVEDLFEVFSTRPGALPQASWHLFTADDDISGNGMVNPLQIFGY</sequence>
<evidence type="ECO:0000313" key="4">
    <source>
        <dbReference type="Proteomes" id="UP000321726"/>
    </source>
</evidence>
<evidence type="ECO:0008006" key="5">
    <source>
        <dbReference type="Google" id="ProtNLM"/>
    </source>
</evidence>
<organism evidence="2 3">
    <name type="scientific">Halomonas cupida</name>
    <dbReference type="NCBI Taxonomy" id="44933"/>
    <lineage>
        <taxon>Bacteria</taxon>
        <taxon>Pseudomonadati</taxon>
        <taxon>Pseudomonadota</taxon>
        <taxon>Gammaproteobacteria</taxon>
        <taxon>Oceanospirillales</taxon>
        <taxon>Halomonadaceae</taxon>
        <taxon>Halomonas</taxon>
    </lineage>
</organism>
<dbReference type="Proteomes" id="UP000321726">
    <property type="component" value="Unassembled WGS sequence"/>
</dbReference>
<evidence type="ECO:0000313" key="2">
    <source>
        <dbReference type="EMBL" id="SHM44394.1"/>
    </source>
</evidence>
<reference evidence="2 3" key="1">
    <citation type="submission" date="2016-11" db="EMBL/GenBank/DDBJ databases">
        <authorList>
            <person name="Jaros S."/>
            <person name="Januszkiewicz K."/>
            <person name="Wedrychowicz H."/>
        </authorList>
    </citation>
    <scope>NUCLEOTIDE SEQUENCE [LARGE SCALE GENOMIC DNA]</scope>
    <source>
        <strain evidence="2 3">DSM 4740</strain>
    </source>
</reference>
<protein>
    <recommendedName>
        <fullName evidence="5">HAD family hydrolase</fullName>
    </recommendedName>
</protein>
<accession>A0A1M7IUA5</accession>
<dbReference type="STRING" id="44933.SAMN05660971_02987"/>
<evidence type="ECO:0000313" key="1">
    <source>
        <dbReference type="EMBL" id="GEN24194.1"/>
    </source>
</evidence>
<dbReference type="EMBL" id="FRCA01000008">
    <property type="protein sequence ID" value="SHM44394.1"/>
    <property type="molecule type" value="Genomic_DNA"/>
</dbReference>
<dbReference type="RefSeq" id="WP_073436014.1">
    <property type="nucleotide sequence ID" value="NZ_BJXU01000079.1"/>
</dbReference>